<evidence type="ECO:0000259" key="1">
    <source>
        <dbReference type="SMART" id="SM00198"/>
    </source>
</evidence>
<feature type="domain" description="SCP" evidence="1">
    <location>
        <begin position="12"/>
        <end position="159"/>
    </location>
</feature>
<keyword evidence="3" id="KW-1185">Reference proteome</keyword>
<reference key="2">
    <citation type="submission" date="2011-10" db="EMBL/GenBank/DDBJ databases">
        <title>The genome and transcriptome sequence of Clonorchis sinensis provide insights into the carcinogenic liver fluke.</title>
        <authorList>
            <person name="Wang X."/>
            <person name="Huang Y."/>
            <person name="Chen W."/>
            <person name="Liu H."/>
            <person name="Guo L."/>
            <person name="Chen Y."/>
            <person name="Luo F."/>
            <person name="Zhou W."/>
            <person name="Sun J."/>
            <person name="Mao Q."/>
            <person name="Liang P."/>
            <person name="Zhou C."/>
            <person name="Tian Y."/>
            <person name="Men J."/>
            <person name="Lv X."/>
            <person name="Huang L."/>
            <person name="Zhou J."/>
            <person name="Hu Y."/>
            <person name="Li R."/>
            <person name="Zhang F."/>
            <person name="Lei H."/>
            <person name="Li X."/>
            <person name="Hu X."/>
            <person name="Liang C."/>
            <person name="Xu J."/>
            <person name="Wu Z."/>
            <person name="Yu X."/>
        </authorList>
    </citation>
    <scope>NUCLEOTIDE SEQUENCE</scope>
    <source>
        <strain>Henan</strain>
    </source>
</reference>
<name>G7Y401_CLOSI</name>
<dbReference type="InterPro" id="IPR001283">
    <property type="entry name" value="CRISP-related"/>
</dbReference>
<reference evidence="2" key="1">
    <citation type="journal article" date="2011" name="Genome Biol.">
        <title>The draft genome of the carcinogenic human liver fluke Clonorchis sinensis.</title>
        <authorList>
            <person name="Wang X."/>
            <person name="Chen W."/>
            <person name="Huang Y."/>
            <person name="Sun J."/>
            <person name="Men J."/>
            <person name="Liu H."/>
            <person name="Luo F."/>
            <person name="Guo L."/>
            <person name="Lv X."/>
            <person name="Deng C."/>
            <person name="Zhou C."/>
            <person name="Fan Y."/>
            <person name="Li X."/>
            <person name="Huang L."/>
            <person name="Hu Y."/>
            <person name="Liang C."/>
            <person name="Hu X."/>
            <person name="Xu J."/>
            <person name="Yu X."/>
        </authorList>
    </citation>
    <scope>NUCLEOTIDE SEQUENCE [LARGE SCALE GENOMIC DNA]</scope>
    <source>
        <strain evidence="2">Henan</strain>
    </source>
</reference>
<sequence length="311" mass="35536">MVSTQHHSLETLNPEKFRDIHNAFRKMVLNGSVSNQPKAKNMPDLVLDKKLNEDAKKWAEKCVYKHEAKIADGENLAVSGDISENPVELWFDKHKTYKFGKLTSETSTQTDPYTQVVWGKTKRLGCYQNFCETMKDNEGKSIGQAYFSVCRYSPRNSQSGHNQDSYWVVDQSGTPITSHMRERAHLFRRENSDASNVRWWSSGNTLASHVTYPAFKSGHDHWICTADEAYSERSSSPVVTRSPRMSDILIWEFADGQASYEHLKLPKKEAAMNRFLIQIYIGVAERARIINCPMPPRAIGDMAYPRFSLTS</sequence>
<dbReference type="AlphaFoldDB" id="G7Y401"/>
<dbReference type="PRINTS" id="PR00837">
    <property type="entry name" value="V5TPXLIKE"/>
</dbReference>
<dbReference type="Gene3D" id="3.40.33.10">
    <property type="entry name" value="CAP"/>
    <property type="match status" value="1"/>
</dbReference>
<dbReference type="InterPro" id="IPR014044">
    <property type="entry name" value="CAP_dom"/>
</dbReference>
<organism evidence="2 3">
    <name type="scientific">Clonorchis sinensis</name>
    <name type="common">Chinese liver fluke</name>
    <dbReference type="NCBI Taxonomy" id="79923"/>
    <lineage>
        <taxon>Eukaryota</taxon>
        <taxon>Metazoa</taxon>
        <taxon>Spiralia</taxon>
        <taxon>Lophotrochozoa</taxon>
        <taxon>Platyhelminthes</taxon>
        <taxon>Trematoda</taxon>
        <taxon>Digenea</taxon>
        <taxon>Opisthorchiida</taxon>
        <taxon>Opisthorchiata</taxon>
        <taxon>Opisthorchiidae</taxon>
        <taxon>Clonorchis</taxon>
    </lineage>
</organism>
<dbReference type="InterPro" id="IPR035940">
    <property type="entry name" value="CAP_sf"/>
</dbReference>
<dbReference type="SMART" id="SM00198">
    <property type="entry name" value="SCP"/>
    <property type="match status" value="1"/>
</dbReference>
<dbReference type="CDD" id="cd05380">
    <property type="entry name" value="CAP_euk"/>
    <property type="match status" value="1"/>
</dbReference>
<dbReference type="PANTHER" id="PTHR10334">
    <property type="entry name" value="CYSTEINE-RICH SECRETORY PROTEIN-RELATED"/>
    <property type="match status" value="1"/>
</dbReference>
<evidence type="ECO:0000313" key="3">
    <source>
        <dbReference type="Proteomes" id="UP000008909"/>
    </source>
</evidence>
<dbReference type="Proteomes" id="UP000008909">
    <property type="component" value="Unassembled WGS sequence"/>
</dbReference>
<gene>
    <name evidence="2" type="ORF">CLF_100677</name>
</gene>
<dbReference type="SUPFAM" id="SSF55797">
    <property type="entry name" value="PR-1-like"/>
    <property type="match status" value="1"/>
</dbReference>
<protein>
    <submittedName>
        <fullName evidence="2">Peptidase inhibitor 16</fullName>
    </submittedName>
</protein>
<evidence type="ECO:0000313" key="2">
    <source>
        <dbReference type="EMBL" id="GAA47687.1"/>
    </source>
</evidence>
<dbReference type="EMBL" id="DF142849">
    <property type="protein sequence ID" value="GAA47687.1"/>
    <property type="molecule type" value="Genomic_DNA"/>
</dbReference>
<accession>G7Y401</accession>
<dbReference type="Pfam" id="PF00188">
    <property type="entry name" value="CAP"/>
    <property type="match status" value="1"/>
</dbReference>
<proteinExistence type="predicted"/>